<dbReference type="Pfam" id="PF01593">
    <property type="entry name" value="Amino_oxidase"/>
    <property type="match status" value="1"/>
</dbReference>
<accession>A0A6J7C3H0</accession>
<dbReference type="SUPFAM" id="SSF54373">
    <property type="entry name" value="FAD-linked reductases, C-terminal domain"/>
    <property type="match status" value="1"/>
</dbReference>
<evidence type="ECO:0000259" key="1">
    <source>
        <dbReference type="Pfam" id="PF01593"/>
    </source>
</evidence>
<dbReference type="InterPro" id="IPR050464">
    <property type="entry name" value="Zeta_carotene_desat/Oxidored"/>
</dbReference>
<dbReference type="PANTHER" id="PTHR42923">
    <property type="entry name" value="PROTOPORPHYRINOGEN OXIDASE"/>
    <property type="match status" value="1"/>
</dbReference>
<reference evidence="2" key="1">
    <citation type="submission" date="2020-05" db="EMBL/GenBank/DDBJ databases">
        <authorList>
            <person name="Chiriac C."/>
            <person name="Salcher M."/>
            <person name="Ghai R."/>
            <person name="Kavagutti S V."/>
        </authorList>
    </citation>
    <scope>NUCLEOTIDE SEQUENCE</scope>
</reference>
<dbReference type="InterPro" id="IPR002937">
    <property type="entry name" value="Amino_oxidase"/>
</dbReference>
<feature type="domain" description="Amine oxidase" evidence="1">
    <location>
        <begin position="5"/>
        <end position="207"/>
    </location>
</feature>
<protein>
    <submittedName>
        <fullName evidence="2">Unannotated protein</fullName>
    </submittedName>
</protein>
<proteinExistence type="predicted"/>
<dbReference type="AlphaFoldDB" id="A0A6J7C3H0"/>
<gene>
    <name evidence="2" type="ORF">UFOPK3268_01181</name>
</gene>
<dbReference type="GO" id="GO:0016491">
    <property type="term" value="F:oxidoreductase activity"/>
    <property type="evidence" value="ECO:0007669"/>
    <property type="project" value="InterPro"/>
</dbReference>
<name>A0A6J7C3H0_9ZZZZ</name>
<evidence type="ECO:0000313" key="2">
    <source>
        <dbReference type="EMBL" id="CAB4851228.1"/>
    </source>
</evidence>
<dbReference type="Gene3D" id="3.50.50.60">
    <property type="entry name" value="FAD/NAD(P)-binding domain"/>
    <property type="match status" value="1"/>
</dbReference>
<dbReference type="PANTHER" id="PTHR42923:SF3">
    <property type="entry name" value="PROTOPORPHYRINOGEN OXIDASE"/>
    <property type="match status" value="1"/>
</dbReference>
<dbReference type="SUPFAM" id="SSF51905">
    <property type="entry name" value="FAD/NAD(P)-binding domain"/>
    <property type="match status" value="1"/>
</dbReference>
<sequence>MVGPTSDERVVHADAVVLAVPPPAASKLLRGVSTQAESELGQIGMTSVAVATLLYRAGDLPGGDLPAGSGYLVPPSEGRPVKASTFVSHKWEWIGEAAAAQGLIAVRCSLGHADDIEILQRDDADLVKVAAEDLAFVARLGRARPVAARVSRWGGGLPRYAGGHGDRVARTDDALEALPGLVACGAAFEGVGIAACVARADSAATRIVRRLGADGQWQHD</sequence>
<dbReference type="EMBL" id="CAFBIZ010000156">
    <property type="protein sequence ID" value="CAB4851228.1"/>
    <property type="molecule type" value="Genomic_DNA"/>
</dbReference>
<organism evidence="2">
    <name type="scientific">freshwater metagenome</name>
    <dbReference type="NCBI Taxonomy" id="449393"/>
    <lineage>
        <taxon>unclassified sequences</taxon>
        <taxon>metagenomes</taxon>
        <taxon>ecological metagenomes</taxon>
    </lineage>
</organism>
<dbReference type="InterPro" id="IPR036188">
    <property type="entry name" value="FAD/NAD-bd_sf"/>
</dbReference>